<evidence type="ECO:0000313" key="5">
    <source>
        <dbReference type="EMBL" id="KAL2863481.1"/>
    </source>
</evidence>
<feature type="signal peptide" evidence="2">
    <location>
        <begin position="1"/>
        <end position="18"/>
    </location>
</feature>
<sequence length="406" mass="46306">MRFPGFLALSLAAQGATSHACKTDEDCSLNGICSRQWPWSDYPNGIILKPRKVCKCDPGWFGDDCGRLDLRPAGRINGYNHSADGVESSHFGPYGNSSWGGQIFQDPKNPKLFHLFASQFADGCGLSGWRPHSFVLRAESRNGPQGPYQFAQSVSKPFRHNPQVIWSPADEKYLLYTIGVDDNVKREECTSLSYTQWPNNISVSAADDLQGPWTPFEMVLSSKEPHSTNPAPWPLWTPEYHTSKIVLGVEDLAIFIADKYNGEYELVHTQMWNTSEWSPTWTEDSFFWQDKRGHWHALAHWMIDLVEHDGQKWPRVGAHVFAKDLTGPWHFHLHEAFNSTVTYTDGSSQTLDRRERAKIFFSDDGEMTPLYLINGVQEMGERSRSSTVIQPIGEKWKKYEKRLGFR</sequence>
<evidence type="ECO:0000256" key="1">
    <source>
        <dbReference type="ARBA" id="ARBA00022729"/>
    </source>
</evidence>
<feature type="domain" description="EGF-like" evidence="3 4">
    <location>
        <begin position="54"/>
        <end position="65"/>
    </location>
</feature>
<comment type="caution">
    <text evidence="5">The sequence shown here is derived from an EMBL/GenBank/DDBJ whole genome shotgun (WGS) entry which is preliminary data.</text>
</comment>
<name>A0ABR4LFZ7_9EURO</name>
<feature type="chain" id="PRO_5046813579" description="EGF-like domain-containing protein" evidence="2">
    <location>
        <begin position="19"/>
        <end position="406"/>
    </location>
</feature>
<evidence type="ECO:0000259" key="4">
    <source>
        <dbReference type="PROSITE" id="PS01186"/>
    </source>
</evidence>
<protein>
    <recommendedName>
        <fullName evidence="3 4">EGF-like domain-containing protein</fullName>
    </recommendedName>
</protein>
<proteinExistence type="predicted"/>
<dbReference type="CDD" id="cd08994">
    <property type="entry name" value="GH43_62_32_68_117_130-like"/>
    <property type="match status" value="1"/>
</dbReference>
<keyword evidence="6" id="KW-1185">Reference proteome</keyword>
<dbReference type="GeneID" id="98146632"/>
<evidence type="ECO:0000259" key="3">
    <source>
        <dbReference type="PROSITE" id="PS00022"/>
    </source>
</evidence>
<organism evidence="5 6">
    <name type="scientific">Aspergillus lucknowensis</name>
    <dbReference type="NCBI Taxonomy" id="176173"/>
    <lineage>
        <taxon>Eukaryota</taxon>
        <taxon>Fungi</taxon>
        <taxon>Dikarya</taxon>
        <taxon>Ascomycota</taxon>
        <taxon>Pezizomycotina</taxon>
        <taxon>Eurotiomycetes</taxon>
        <taxon>Eurotiomycetidae</taxon>
        <taxon>Eurotiales</taxon>
        <taxon>Aspergillaceae</taxon>
        <taxon>Aspergillus</taxon>
        <taxon>Aspergillus subgen. Nidulantes</taxon>
    </lineage>
</organism>
<dbReference type="InterPro" id="IPR023296">
    <property type="entry name" value="Glyco_hydro_beta-prop_sf"/>
</dbReference>
<dbReference type="PROSITE" id="PS01186">
    <property type="entry name" value="EGF_2"/>
    <property type="match status" value="1"/>
</dbReference>
<dbReference type="EMBL" id="JBFXLQ010000051">
    <property type="protein sequence ID" value="KAL2863481.1"/>
    <property type="molecule type" value="Genomic_DNA"/>
</dbReference>
<keyword evidence="1 2" id="KW-0732">Signal</keyword>
<evidence type="ECO:0000256" key="2">
    <source>
        <dbReference type="SAM" id="SignalP"/>
    </source>
</evidence>
<gene>
    <name evidence="5" type="ORF">BJX67DRAFT_374525</name>
</gene>
<accession>A0ABR4LFZ7</accession>
<dbReference type="RefSeq" id="XP_070882460.1">
    <property type="nucleotide sequence ID" value="XM_071031560.1"/>
</dbReference>
<dbReference type="PROSITE" id="PS00022">
    <property type="entry name" value="EGF_1"/>
    <property type="match status" value="1"/>
</dbReference>
<reference evidence="5 6" key="1">
    <citation type="submission" date="2024-07" db="EMBL/GenBank/DDBJ databases">
        <title>Section-level genome sequencing and comparative genomics of Aspergillus sections Usti and Cavernicolus.</title>
        <authorList>
            <consortium name="Lawrence Berkeley National Laboratory"/>
            <person name="Nybo J.L."/>
            <person name="Vesth T.C."/>
            <person name="Theobald S."/>
            <person name="Frisvad J.C."/>
            <person name="Larsen T.O."/>
            <person name="Kjaerboelling I."/>
            <person name="Rothschild-Mancinelli K."/>
            <person name="Lyhne E.K."/>
            <person name="Kogle M.E."/>
            <person name="Barry K."/>
            <person name="Clum A."/>
            <person name="Na H."/>
            <person name="Ledsgaard L."/>
            <person name="Lin J."/>
            <person name="Lipzen A."/>
            <person name="Kuo A."/>
            <person name="Riley R."/>
            <person name="Mondo S."/>
            <person name="Labutti K."/>
            <person name="Haridas S."/>
            <person name="Pangalinan J."/>
            <person name="Salamov A.A."/>
            <person name="Simmons B.A."/>
            <person name="Magnuson J.K."/>
            <person name="Chen J."/>
            <person name="Drula E."/>
            <person name="Henrissat B."/>
            <person name="Wiebenga A."/>
            <person name="Lubbers R.J."/>
            <person name="Gomes A.C."/>
            <person name="Macurrencykelacurrency M.R."/>
            <person name="Stajich J."/>
            <person name="Grigoriev I.V."/>
            <person name="Mortensen U.H."/>
            <person name="De Vries R.P."/>
            <person name="Baker S.E."/>
            <person name="Andersen M.R."/>
        </authorList>
    </citation>
    <scope>NUCLEOTIDE SEQUENCE [LARGE SCALE GENOMIC DNA]</scope>
    <source>
        <strain evidence="5 6">CBS 449.75</strain>
    </source>
</reference>
<evidence type="ECO:0000313" key="6">
    <source>
        <dbReference type="Proteomes" id="UP001610432"/>
    </source>
</evidence>
<dbReference type="SUPFAM" id="SSF75005">
    <property type="entry name" value="Arabinanase/levansucrase/invertase"/>
    <property type="match status" value="1"/>
</dbReference>
<dbReference type="Proteomes" id="UP001610432">
    <property type="component" value="Unassembled WGS sequence"/>
</dbReference>
<dbReference type="InterPro" id="IPR000742">
    <property type="entry name" value="EGF"/>
</dbReference>